<proteinExistence type="predicted"/>
<dbReference type="OrthoDB" id="10252231at2759"/>
<evidence type="ECO:0000256" key="1">
    <source>
        <dbReference type="ARBA" id="ARBA00043952"/>
    </source>
</evidence>
<name>A0A7J7L3D0_9MAGN</name>
<evidence type="ECO:0000313" key="2">
    <source>
        <dbReference type="EMBL" id="KAF6137087.1"/>
    </source>
</evidence>
<organism evidence="2 3">
    <name type="scientific">Kingdonia uniflora</name>
    <dbReference type="NCBI Taxonomy" id="39325"/>
    <lineage>
        <taxon>Eukaryota</taxon>
        <taxon>Viridiplantae</taxon>
        <taxon>Streptophyta</taxon>
        <taxon>Embryophyta</taxon>
        <taxon>Tracheophyta</taxon>
        <taxon>Spermatophyta</taxon>
        <taxon>Magnoliopsida</taxon>
        <taxon>Ranunculales</taxon>
        <taxon>Circaeasteraceae</taxon>
        <taxon>Kingdonia</taxon>
    </lineage>
</organism>
<dbReference type="Proteomes" id="UP000541444">
    <property type="component" value="Unassembled WGS sequence"/>
</dbReference>
<dbReference type="EMBL" id="JACGCM010002660">
    <property type="protein sequence ID" value="KAF6137087.1"/>
    <property type="molecule type" value="Genomic_DNA"/>
</dbReference>
<feature type="non-terminal residue" evidence="2">
    <location>
        <position position="1"/>
    </location>
</feature>
<evidence type="ECO:0000313" key="3">
    <source>
        <dbReference type="Proteomes" id="UP000541444"/>
    </source>
</evidence>
<keyword evidence="3" id="KW-1185">Reference proteome</keyword>
<dbReference type="SUPFAM" id="SSF69572">
    <property type="entry name" value="Activating enzymes of the ubiquitin-like proteins"/>
    <property type="match status" value="1"/>
</dbReference>
<dbReference type="GO" id="GO:0008641">
    <property type="term" value="F:ubiquitin-like modifier activating enzyme activity"/>
    <property type="evidence" value="ECO:0007669"/>
    <property type="project" value="InterPro"/>
</dbReference>
<reference evidence="2 3" key="1">
    <citation type="journal article" date="2020" name="IScience">
        <title>Genome Sequencing of the Endangered Kingdonia uniflora (Circaeasteraceae, Ranunculales) Reveals Potential Mechanisms of Evolutionary Specialization.</title>
        <authorList>
            <person name="Sun Y."/>
            <person name="Deng T."/>
            <person name="Zhang A."/>
            <person name="Moore M.J."/>
            <person name="Landis J.B."/>
            <person name="Lin N."/>
            <person name="Zhang H."/>
            <person name="Zhang X."/>
            <person name="Huang J."/>
            <person name="Zhang X."/>
            <person name="Sun H."/>
            <person name="Wang H."/>
        </authorList>
    </citation>
    <scope>NUCLEOTIDE SEQUENCE [LARGE SCALE GENOMIC DNA]</scope>
    <source>
        <strain evidence="2">TB1705</strain>
        <tissue evidence="2">Leaf</tissue>
    </source>
</reference>
<comment type="caution">
    <text evidence="2">The sequence shown here is derived from an EMBL/GenBank/DDBJ whole genome shotgun (WGS) entry which is preliminary data.</text>
</comment>
<protein>
    <submittedName>
        <fullName evidence="2">Uncharacterized protein</fullName>
    </submittedName>
</protein>
<dbReference type="InterPro" id="IPR042449">
    <property type="entry name" value="Ub-E1_IAD_1"/>
</dbReference>
<accession>A0A7J7L3D0</accession>
<dbReference type="InterPro" id="IPR035985">
    <property type="entry name" value="Ubiquitin-activating_enz"/>
</dbReference>
<dbReference type="AlphaFoldDB" id="A0A7J7L3D0"/>
<sequence>MSDFEFEISKNLIIAGAKFLTLHDEGILNCGDPSSNFFEKDFLKTRAAASASKLQKDDVVIHTLTEKLTKEHLSRFQVVIFTYIRLEEAIDFSNYCHTQEPPIAFIKTDVQGLFGSVFCDFGPNFSFVDVDQDG</sequence>
<gene>
    <name evidence="2" type="ORF">GIB67_030851</name>
</gene>
<comment type="pathway">
    <text evidence="1">Protein modification.</text>
</comment>
<dbReference type="Gene3D" id="3.50.50.80">
    <property type="entry name" value="Ubiquitin-activating enzyme E1, inactive adenylation domain, subdomain 1"/>
    <property type="match status" value="1"/>
</dbReference>
<dbReference type="Gene3D" id="3.40.50.12550">
    <property type="entry name" value="Ubiquitin-activating enzyme E1, inactive adenylation domain, subdomain 2"/>
    <property type="match status" value="1"/>
</dbReference>